<dbReference type="KEGG" id="cheb:HH215_08175"/>
<gene>
    <name evidence="3" type="ORF">HH215_08175</name>
</gene>
<evidence type="ECO:0000256" key="1">
    <source>
        <dbReference type="SAM" id="Coils"/>
    </source>
</evidence>
<sequence>MANNKRKQQKPHSPATASEQADKPVTLKDRLGAGVVEKLKQQAESMKLEEAKQREIKRIEAETAKIAEQKLKEKDFEYLLNNSTADWKKYN</sequence>
<protein>
    <submittedName>
        <fullName evidence="3">YqkE family protein</fullName>
    </submittedName>
</protein>
<proteinExistence type="predicted"/>
<dbReference type="AlphaFoldDB" id="A0A7Z2ZKS8"/>
<dbReference type="Proteomes" id="UP000502248">
    <property type="component" value="Chromosome"/>
</dbReference>
<dbReference type="Pfam" id="PF13025">
    <property type="entry name" value="DUF3886"/>
    <property type="match status" value="1"/>
</dbReference>
<evidence type="ECO:0000256" key="2">
    <source>
        <dbReference type="SAM" id="MobiDB-lite"/>
    </source>
</evidence>
<feature type="compositionally biased region" description="Basic residues" evidence="2">
    <location>
        <begin position="1"/>
        <end position="10"/>
    </location>
</feature>
<organism evidence="3 4">
    <name type="scientific">Cohnella herbarum</name>
    <dbReference type="NCBI Taxonomy" id="2728023"/>
    <lineage>
        <taxon>Bacteria</taxon>
        <taxon>Bacillati</taxon>
        <taxon>Bacillota</taxon>
        <taxon>Bacilli</taxon>
        <taxon>Bacillales</taxon>
        <taxon>Paenibacillaceae</taxon>
        <taxon>Cohnella</taxon>
    </lineage>
</organism>
<dbReference type="EMBL" id="CP051680">
    <property type="protein sequence ID" value="QJD83150.1"/>
    <property type="molecule type" value="Genomic_DNA"/>
</dbReference>
<evidence type="ECO:0000313" key="3">
    <source>
        <dbReference type="EMBL" id="QJD83150.1"/>
    </source>
</evidence>
<reference evidence="3 4" key="1">
    <citation type="submission" date="2020-04" db="EMBL/GenBank/DDBJ databases">
        <title>Genome sequencing of novel species.</title>
        <authorList>
            <person name="Heo J."/>
            <person name="Kim S.-J."/>
            <person name="Kim J.-S."/>
            <person name="Hong S.-B."/>
            <person name="Kwon S.-W."/>
        </authorList>
    </citation>
    <scope>NUCLEOTIDE SEQUENCE [LARGE SCALE GENOMIC DNA]</scope>
    <source>
        <strain evidence="3 4">MFER-1</strain>
    </source>
</reference>
<feature type="region of interest" description="Disordered" evidence="2">
    <location>
        <begin position="1"/>
        <end position="29"/>
    </location>
</feature>
<feature type="compositionally biased region" description="Basic and acidic residues" evidence="2">
    <location>
        <begin position="20"/>
        <end position="29"/>
    </location>
</feature>
<evidence type="ECO:0000313" key="4">
    <source>
        <dbReference type="Proteomes" id="UP000502248"/>
    </source>
</evidence>
<dbReference type="RefSeq" id="WP_169279447.1">
    <property type="nucleotide sequence ID" value="NZ_CP051680.1"/>
</dbReference>
<accession>A0A7Z2ZKS8</accession>
<dbReference type="InterPro" id="IPR024980">
    <property type="entry name" value="DUF3886"/>
</dbReference>
<feature type="coiled-coil region" evidence="1">
    <location>
        <begin position="36"/>
        <end position="69"/>
    </location>
</feature>
<name>A0A7Z2ZKS8_9BACL</name>
<keyword evidence="1" id="KW-0175">Coiled coil</keyword>
<keyword evidence="4" id="KW-1185">Reference proteome</keyword>